<sequence>MDRMFRVLGFWLLVIGLMFMAGDMLTLAILFGVQAILFFILGYMKYTERTYMLLFGGYMFLAFTGIVYWSFFQVG</sequence>
<dbReference type="AlphaFoldDB" id="A0A1N7J589"/>
<evidence type="ECO:0000313" key="2">
    <source>
        <dbReference type="EMBL" id="SIS44523.1"/>
    </source>
</evidence>
<proteinExistence type="predicted"/>
<evidence type="ECO:0008006" key="4">
    <source>
        <dbReference type="Google" id="ProtNLM"/>
    </source>
</evidence>
<dbReference type="OrthoDB" id="2353516at2"/>
<keyword evidence="1" id="KW-1133">Transmembrane helix</keyword>
<dbReference type="EMBL" id="FTOD01000001">
    <property type="protein sequence ID" value="SIS44523.1"/>
    <property type="molecule type" value="Genomic_DNA"/>
</dbReference>
<feature type="transmembrane region" description="Helical" evidence="1">
    <location>
        <begin position="27"/>
        <end position="44"/>
    </location>
</feature>
<dbReference type="Proteomes" id="UP000186795">
    <property type="component" value="Unassembled WGS sequence"/>
</dbReference>
<accession>A0A1N7J589</accession>
<evidence type="ECO:0000256" key="1">
    <source>
        <dbReference type="SAM" id="Phobius"/>
    </source>
</evidence>
<keyword evidence="3" id="KW-1185">Reference proteome</keyword>
<protein>
    <recommendedName>
        <fullName evidence="4">DUF2626 domain-containing protein</fullName>
    </recommendedName>
</protein>
<keyword evidence="1" id="KW-0472">Membrane</keyword>
<dbReference type="Pfam" id="PF11117">
    <property type="entry name" value="DUF2626"/>
    <property type="match status" value="1"/>
</dbReference>
<gene>
    <name evidence="2" type="ORF">SAMN05421790_101742</name>
</gene>
<name>A0A1N7J589_9BACL</name>
<feature type="transmembrane region" description="Helical" evidence="1">
    <location>
        <begin position="51"/>
        <end position="71"/>
    </location>
</feature>
<evidence type="ECO:0000313" key="3">
    <source>
        <dbReference type="Proteomes" id="UP000186795"/>
    </source>
</evidence>
<reference evidence="3" key="1">
    <citation type="submission" date="2017-01" db="EMBL/GenBank/DDBJ databases">
        <authorList>
            <person name="Varghese N."/>
            <person name="Submissions S."/>
        </authorList>
    </citation>
    <scope>NUCLEOTIDE SEQUENCE [LARGE SCALE GENOMIC DNA]</scope>
    <source>
        <strain evidence="3">DSM 45196</strain>
    </source>
</reference>
<keyword evidence="1" id="KW-0812">Transmembrane</keyword>
<dbReference type="InterPro" id="IPR020254">
    <property type="entry name" value="DUF2626"/>
</dbReference>
<organism evidence="2 3">
    <name type="scientific">Kroppenstedtia eburnea</name>
    <dbReference type="NCBI Taxonomy" id="714067"/>
    <lineage>
        <taxon>Bacteria</taxon>
        <taxon>Bacillati</taxon>
        <taxon>Bacillota</taxon>
        <taxon>Bacilli</taxon>
        <taxon>Bacillales</taxon>
        <taxon>Thermoactinomycetaceae</taxon>
        <taxon>Kroppenstedtia</taxon>
    </lineage>
</organism>